<comment type="caution">
    <text evidence="1">The sequence shown here is derived from an EMBL/GenBank/DDBJ whole genome shotgun (WGS) entry which is preliminary data.</text>
</comment>
<reference evidence="1 2" key="1">
    <citation type="submission" date="2017-11" db="EMBL/GenBank/DDBJ databases">
        <title>De novo assembly and phasing of dikaryotic genomes from two isolates of Puccinia coronata f. sp. avenae, the causal agent of oat crown rust.</title>
        <authorList>
            <person name="Miller M.E."/>
            <person name="Zhang Y."/>
            <person name="Omidvar V."/>
            <person name="Sperschneider J."/>
            <person name="Schwessinger B."/>
            <person name="Raley C."/>
            <person name="Palmer J.M."/>
            <person name="Garnica D."/>
            <person name="Upadhyaya N."/>
            <person name="Rathjen J."/>
            <person name="Taylor J.M."/>
            <person name="Park R.F."/>
            <person name="Dodds P.N."/>
            <person name="Hirsch C.D."/>
            <person name="Kianian S.F."/>
            <person name="Figueroa M."/>
        </authorList>
    </citation>
    <scope>NUCLEOTIDE SEQUENCE [LARGE SCALE GENOMIC DNA]</scope>
    <source>
        <strain evidence="1">12NC29</strain>
    </source>
</reference>
<accession>A0A2N5U1T9</accession>
<gene>
    <name evidence="1" type="ORF">PCANC_24840</name>
</gene>
<dbReference type="AlphaFoldDB" id="A0A2N5U1T9"/>
<dbReference type="EMBL" id="PGCJ01000342">
    <property type="protein sequence ID" value="PLW31692.1"/>
    <property type="molecule type" value="Genomic_DNA"/>
</dbReference>
<evidence type="ECO:0000313" key="2">
    <source>
        <dbReference type="Proteomes" id="UP000235388"/>
    </source>
</evidence>
<sequence>MVPTALSSPLFLMSQRDPLSQQSKHEACPAEGWILMTLKTNTYSTVVLTLLTCPLDSNTRSKARLPLTESNVGQML</sequence>
<keyword evidence="2" id="KW-1185">Reference proteome</keyword>
<name>A0A2N5U1T9_9BASI</name>
<dbReference type="Proteomes" id="UP000235388">
    <property type="component" value="Unassembled WGS sequence"/>
</dbReference>
<evidence type="ECO:0000313" key="1">
    <source>
        <dbReference type="EMBL" id="PLW31692.1"/>
    </source>
</evidence>
<protein>
    <submittedName>
        <fullName evidence="1">Uncharacterized protein</fullName>
    </submittedName>
</protein>
<organism evidence="1 2">
    <name type="scientific">Puccinia coronata f. sp. avenae</name>
    <dbReference type="NCBI Taxonomy" id="200324"/>
    <lineage>
        <taxon>Eukaryota</taxon>
        <taxon>Fungi</taxon>
        <taxon>Dikarya</taxon>
        <taxon>Basidiomycota</taxon>
        <taxon>Pucciniomycotina</taxon>
        <taxon>Pucciniomycetes</taxon>
        <taxon>Pucciniales</taxon>
        <taxon>Pucciniaceae</taxon>
        <taxon>Puccinia</taxon>
    </lineage>
</organism>
<proteinExistence type="predicted"/>